<evidence type="ECO:0000256" key="3">
    <source>
        <dbReference type="ARBA" id="ARBA00022603"/>
    </source>
</evidence>
<keyword evidence="3 6" id="KW-0489">Methyltransferase</keyword>
<dbReference type="InterPro" id="IPR011610">
    <property type="entry name" value="SAM_mthyl_Trfase_ML2640-like"/>
</dbReference>
<evidence type="ECO:0000313" key="7">
    <source>
        <dbReference type="EMBL" id="ORA94551.1"/>
    </source>
</evidence>
<evidence type="ECO:0000313" key="8">
    <source>
        <dbReference type="Proteomes" id="UP000192739"/>
    </source>
</evidence>
<dbReference type="PANTHER" id="PTHR43619:SF2">
    <property type="entry name" value="S-ADENOSYL-L-METHIONINE-DEPENDENT METHYLTRANSFERASES SUPERFAMILY PROTEIN"/>
    <property type="match status" value="1"/>
</dbReference>
<dbReference type="EMBL" id="MVHT01000127">
    <property type="protein sequence ID" value="ORA94551.1"/>
    <property type="molecule type" value="Genomic_DNA"/>
</dbReference>
<name>A0A1X0EYE5_MYCIE</name>
<evidence type="ECO:0000256" key="6">
    <source>
        <dbReference type="RuleBase" id="RU362030"/>
    </source>
</evidence>
<comment type="function">
    <text evidence="1 6">Exhibits S-adenosyl-L-methionine-dependent methyltransferase activity.</text>
</comment>
<gene>
    <name evidence="7" type="ORF">BST27_27910</name>
</gene>
<dbReference type="Gene3D" id="3.40.50.150">
    <property type="entry name" value="Vaccinia Virus protein VP39"/>
    <property type="match status" value="1"/>
</dbReference>
<evidence type="ECO:0000256" key="4">
    <source>
        <dbReference type="ARBA" id="ARBA00022679"/>
    </source>
</evidence>
<comment type="similarity">
    <text evidence="2 6">Belongs to the UPF0677 family.</text>
</comment>
<comment type="caution">
    <text evidence="7">The sequence shown here is derived from an EMBL/GenBank/DDBJ whole genome shotgun (WGS) entry which is preliminary data.</text>
</comment>
<dbReference type="Proteomes" id="UP000192739">
    <property type="component" value="Unassembled WGS sequence"/>
</dbReference>
<dbReference type="SUPFAM" id="SSF53335">
    <property type="entry name" value="S-adenosyl-L-methionine-dependent methyltransferases"/>
    <property type="match status" value="1"/>
</dbReference>
<proteinExistence type="inferred from homology"/>
<dbReference type="Pfam" id="PF04072">
    <property type="entry name" value="LCM"/>
    <property type="match status" value="1"/>
</dbReference>
<protein>
    <recommendedName>
        <fullName evidence="6">S-adenosyl-L-methionine-dependent methyltransferase</fullName>
        <ecNumber evidence="6">2.1.1.-</ecNumber>
    </recommendedName>
</protein>
<dbReference type="InterPro" id="IPR029063">
    <property type="entry name" value="SAM-dependent_MTases_sf"/>
</dbReference>
<accession>A0A1X0EYE5</accession>
<evidence type="ECO:0000256" key="2">
    <source>
        <dbReference type="ARBA" id="ARBA00008138"/>
    </source>
</evidence>
<dbReference type="FunFam" id="3.40.50.150:FF:000152">
    <property type="entry name" value="S-adenosyl-L-methionine-dependent methyltransferase"/>
    <property type="match status" value="1"/>
</dbReference>
<dbReference type="PANTHER" id="PTHR43619">
    <property type="entry name" value="S-ADENOSYL-L-METHIONINE-DEPENDENT METHYLTRANSFERASE YKTD-RELATED"/>
    <property type="match status" value="1"/>
</dbReference>
<dbReference type="EC" id="2.1.1.-" evidence="6"/>
<dbReference type="AlphaFoldDB" id="A0A1X0EYE5"/>
<evidence type="ECO:0000256" key="5">
    <source>
        <dbReference type="ARBA" id="ARBA00022691"/>
    </source>
</evidence>
<dbReference type="RefSeq" id="WP_083148724.1">
    <property type="nucleotide sequence ID" value="NZ_MVHT01000127.1"/>
</dbReference>
<dbReference type="GO" id="GO:0008168">
    <property type="term" value="F:methyltransferase activity"/>
    <property type="evidence" value="ECO:0007669"/>
    <property type="project" value="UniProtKB-UniRule"/>
</dbReference>
<evidence type="ECO:0000256" key="1">
    <source>
        <dbReference type="ARBA" id="ARBA00003907"/>
    </source>
</evidence>
<keyword evidence="5 6" id="KW-0949">S-adenosyl-L-methionine</keyword>
<sequence>MVRTDNDTWDITQSVGATALGVAAARAAETESANPLISDPFARVFVDAAGQGMWSIYSNPTLIAQAADVDPRVRERVQLMVDFMATRTAFFDEFFLGAADAGVRQVVILASGLDSRTWRLPWPDEPHGTVVYELDQPKVLEFKTATLRQHGAEPRARLVTIPIDLRQDWPKALQDAGFDPSLPSAWSAEGLVRYLPARAQDLLFERIDALSAPGSWLATNVPGEGYLDADLVARQREDMKRMRAVAARFVETEMPEVEDLWYAEERTPVDEWLGGRGWNVSVTDFPGLMARYGRNHPEGLEAPLPPTLFVSAQRPRPLG</sequence>
<dbReference type="NCBIfam" id="TIGR00027">
    <property type="entry name" value="mthyl_TIGR00027"/>
    <property type="match status" value="1"/>
</dbReference>
<keyword evidence="8" id="KW-1185">Reference proteome</keyword>
<organism evidence="7 8">
    <name type="scientific">Mycobacterium intermedium</name>
    <dbReference type="NCBI Taxonomy" id="28445"/>
    <lineage>
        <taxon>Bacteria</taxon>
        <taxon>Bacillati</taxon>
        <taxon>Actinomycetota</taxon>
        <taxon>Actinomycetes</taxon>
        <taxon>Mycobacteriales</taxon>
        <taxon>Mycobacteriaceae</taxon>
        <taxon>Mycobacterium</taxon>
        <taxon>Mycobacterium simiae complex</taxon>
    </lineage>
</organism>
<reference evidence="7 8" key="1">
    <citation type="submission" date="2017-02" db="EMBL/GenBank/DDBJ databases">
        <title>The new phylogeny of genus Mycobacterium.</title>
        <authorList>
            <person name="Tortoli E."/>
            <person name="Trovato A."/>
            <person name="Cirillo D.M."/>
        </authorList>
    </citation>
    <scope>NUCLEOTIDE SEQUENCE [LARGE SCALE GENOMIC DNA]</scope>
    <source>
        <strain evidence="7 8">DSM 44049</strain>
    </source>
</reference>
<dbReference type="GO" id="GO:0032259">
    <property type="term" value="P:methylation"/>
    <property type="evidence" value="ECO:0007669"/>
    <property type="project" value="UniProtKB-KW"/>
</dbReference>
<keyword evidence="4 7" id="KW-0808">Transferase</keyword>
<dbReference type="InterPro" id="IPR007213">
    <property type="entry name" value="Ppm1/Ppm2/Tcmp"/>
</dbReference>